<feature type="transmembrane region" description="Helical" evidence="7">
    <location>
        <begin position="377"/>
        <end position="399"/>
    </location>
</feature>
<dbReference type="Proteomes" id="UP000717696">
    <property type="component" value="Unassembled WGS sequence"/>
</dbReference>
<keyword evidence="4 7" id="KW-1133">Transmembrane helix</keyword>
<comment type="caution">
    <text evidence="8">The sequence shown here is derived from an EMBL/GenBank/DDBJ whole genome shotgun (WGS) entry which is preliminary data.</text>
</comment>
<feature type="transmembrane region" description="Helical" evidence="7">
    <location>
        <begin position="251"/>
        <end position="272"/>
    </location>
</feature>
<evidence type="ECO:0000256" key="7">
    <source>
        <dbReference type="SAM" id="Phobius"/>
    </source>
</evidence>
<dbReference type="OrthoDB" id="2417308at2759"/>
<evidence type="ECO:0000256" key="3">
    <source>
        <dbReference type="ARBA" id="ARBA00022692"/>
    </source>
</evidence>
<evidence type="ECO:0000313" key="8">
    <source>
        <dbReference type="EMBL" id="KAH7111648.1"/>
    </source>
</evidence>
<feature type="region of interest" description="Disordered" evidence="6">
    <location>
        <begin position="1"/>
        <end position="28"/>
    </location>
</feature>
<dbReference type="InterPro" id="IPR004840">
    <property type="entry name" value="Amino_acid_permease_CS"/>
</dbReference>
<protein>
    <submittedName>
        <fullName evidence="8">Amino acid permease-domain-containing protein</fullName>
    </submittedName>
</protein>
<dbReference type="GO" id="GO:0022857">
    <property type="term" value="F:transmembrane transporter activity"/>
    <property type="evidence" value="ECO:0007669"/>
    <property type="project" value="InterPro"/>
</dbReference>
<dbReference type="PIRSF" id="PIRSF006060">
    <property type="entry name" value="AA_transporter"/>
    <property type="match status" value="1"/>
</dbReference>
<evidence type="ECO:0000256" key="6">
    <source>
        <dbReference type="SAM" id="MobiDB-lite"/>
    </source>
</evidence>
<dbReference type="GO" id="GO:0016020">
    <property type="term" value="C:membrane"/>
    <property type="evidence" value="ECO:0007669"/>
    <property type="project" value="UniProtKB-SubCell"/>
</dbReference>
<evidence type="ECO:0000256" key="4">
    <source>
        <dbReference type="ARBA" id="ARBA00022989"/>
    </source>
</evidence>
<feature type="transmembrane region" description="Helical" evidence="7">
    <location>
        <begin position="112"/>
        <end position="130"/>
    </location>
</feature>
<dbReference type="Pfam" id="PF13520">
    <property type="entry name" value="AA_permease_2"/>
    <property type="match status" value="1"/>
</dbReference>
<feature type="transmembrane region" description="Helical" evidence="7">
    <location>
        <begin position="162"/>
        <end position="190"/>
    </location>
</feature>
<dbReference type="GO" id="GO:0006865">
    <property type="term" value="P:amino acid transport"/>
    <property type="evidence" value="ECO:0007669"/>
    <property type="project" value="InterPro"/>
</dbReference>
<keyword evidence="3 7" id="KW-0812">Transmembrane</keyword>
<dbReference type="PANTHER" id="PTHR45649">
    <property type="entry name" value="AMINO-ACID PERMEASE BAT1"/>
    <property type="match status" value="1"/>
</dbReference>
<feature type="compositionally biased region" description="Pro residues" evidence="6">
    <location>
        <begin position="1"/>
        <end position="13"/>
    </location>
</feature>
<evidence type="ECO:0000313" key="9">
    <source>
        <dbReference type="Proteomes" id="UP000717696"/>
    </source>
</evidence>
<keyword evidence="2" id="KW-0813">Transport</keyword>
<keyword evidence="5 7" id="KW-0472">Membrane</keyword>
<dbReference type="AlphaFoldDB" id="A0A9P9I8A2"/>
<feature type="transmembrane region" description="Helical" evidence="7">
    <location>
        <begin position="349"/>
        <end position="371"/>
    </location>
</feature>
<organism evidence="8 9">
    <name type="scientific">Dactylonectria estremocensis</name>
    <dbReference type="NCBI Taxonomy" id="1079267"/>
    <lineage>
        <taxon>Eukaryota</taxon>
        <taxon>Fungi</taxon>
        <taxon>Dikarya</taxon>
        <taxon>Ascomycota</taxon>
        <taxon>Pezizomycotina</taxon>
        <taxon>Sordariomycetes</taxon>
        <taxon>Hypocreomycetidae</taxon>
        <taxon>Hypocreales</taxon>
        <taxon>Nectriaceae</taxon>
        <taxon>Dactylonectria</taxon>
    </lineage>
</organism>
<keyword evidence="9" id="KW-1185">Reference proteome</keyword>
<name>A0A9P9I8A2_9HYPO</name>
<feature type="transmembrane region" description="Helical" evidence="7">
    <location>
        <begin position="310"/>
        <end position="328"/>
    </location>
</feature>
<accession>A0A9P9I8A2</accession>
<evidence type="ECO:0000256" key="2">
    <source>
        <dbReference type="ARBA" id="ARBA00022448"/>
    </source>
</evidence>
<dbReference type="InterPro" id="IPR002293">
    <property type="entry name" value="AA/rel_permease1"/>
</dbReference>
<gene>
    <name evidence="8" type="ORF">B0J13DRAFT_659755</name>
</gene>
<feature type="transmembrane region" description="Helical" evidence="7">
    <location>
        <begin position="33"/>
        <end position="53"/>
    </location>
</feature>
<feature type="transmembrane region" description="Helical" evidence="7">
    <location>
        <begin position="68"/>
        <end position="91"/>
    </location>
</feature>
<feature type="transmembrane region" description="Helical" evidence="7">
    <location>
        <begin position="439"/>
        <end position="457"/>
    </location>
</feature>
<dbReference type="PROSITE" id="PS00218">
    <property type="entry name" value="AMINO_ACID_PERMEASE_1"/>
    <property type="match status" value="1"/>
</dbReference>
<dbReference type="PANTHER" id="PTHR45649:SF11">
    <property type="entry name" value="TRANSPORTER, PUTATIVE (EUROFUNG)-RELATED"/>
    <property type="match status" value="1"/>
</dbReference>
<feature type="transmembrane region" description="Helical" evidence="7">
    <location>
        <begin position="411"/>
        <end position="433"/>
    </location>
</feature>
<evidence type="ECO:0000256" key="1">
    <source>
        <dbReference type="ARBA" id="ARBA00004141"/>
    </source>
</evidence>
<dbReference type="Gene3D" id="1.20.1740.10">
    <property type="entry name" value="Amino acid/polyamine transporter I"/>
    <property type="match status" value="1"/>
</dbReference>
<reference evidence="8" key="1">
    <citation type="journal article" date="2021" name="Nat. Commun.">
        <title>Genetic determinants of endophytism in the Arabidopsis root mycobiome.</title>
        <authorList>
            <person name="Mesny F."/>
            <person name="Miyauchi S."/>
            <person name="Thiergart T."/>
            <person name="Pickel B."/>
            <person name="Atanasova L."/>
            <person name="Karlsson M."/>
            <person name="Huettel B."/>
            <person name="Barry K.W."/>
            <person name="Haridas S."/>
            <person name="Chen C."/>
            <person name="Bauer D."/>
            <person name="Andreopoulos W."/>
            <person name="Pangilinan J."/>
            <person name="LaButti K."/>
            <person name="Riley R."/>
            <person name="Lipzen A."/>
            <person name="Clum A."/>
            <person name="Drula E."/>
            <person name="Henrissat B."/>
            <person name="Kohler A."/>
            <person name="Grigoriev I.V."/>
            <person name="Martin F.M."/>
            <person name="Hacquard S."/>
        </authorList>
    </citation>
    <scope>NUCLEOTIDE SEQUENCE</scope>
    <source>
        <strain evidence="8">MPI-CAGE-AT-0021</strain>
    </source>
</reference>
<evidence type="ECO:0000256" key="5">
    <source>
        <dbReference type="ARBA" id="ARBA00023136"/>
    </source>
</evidence>
<sequence>MEPPAAQPSPRPPGTVDDLRTQSNGSTTHMPRIFSLTSALAMAFSITNTWIGYSATFVTPLLAGGGPAVVFCLILACVACTIIALGLAELASAFPSSGGQYHFASMVSTERYRAPVAFTVGWISILGWLFTTASTTIFCSQTSLMLASLYHPSYVWTAWQVWLIYTLITTKVFLFSSLLGLVVAFVMVLAKSHEKQPAKVIFAEWVNVTGWPDGLAFILATGQAMYGFLGMDGATHIAEELPNPERTVPKVIIMIMAIGTATSIPWTIAMMFSTNDLDRIAGSALPIFEVFLQAINSQAAATFFTVWICFIYYGALVSCFVTSGRLVWAFSRDGGLPYSHVFAKIHPTLLAPVNATLASWLVMVVFGLLYIASTTAYNSIVGLAILATNLTCAIPQTIVLIRGRRVLPKRYLNLGAIGGTFCNVFSTLYAALYTVLFCFPLMLLVGALAFVTILWWTGKRHTFHGPSIQSEESPCQE</sequence>
<feature type="transmembrane region" description="Helical" evidence="7">
    <location>
        <begin position="211"/>
        <end position="231"/>
    </location>
</feature>
<comment type="subcellular location">
    <subcellularLocation>
        <location evidence="1">Membrane</location>
        <topology evidence="1">Multi-pass membrane protein</topology>
    </subcellularLocation>
</comment>
<dbReference type="EMBL" id="JAGMUU010000055">
    <property type="protein sequence ID" value="KAH7111648.1"/>
    <property type="molecule type" value="Genomic_DNA"/>
</dbReference>
<proteinExistence type="predicted"/>